<dbReference type="Proteomes" id="UP000619078">
    <property type="component" value="Unassembled WGS sequence"/>
</dbReference>
<dbReference type="Gene3D" id="3.10.450.50">
    <property type="match status" value="1"/>
</dbReference>
<dbReference type="RefSeq" id="WP_191164635.1">
    <property type="nucleotide sequence ID" value="NZ_JACWMX010000007.1"/>
</dbReference>
<name>A0A926NRL0_9SPHI</name>
<evidence type="ECO:0000259" key="1">
    <source>
        <dbReference type="Pfam" id="PF12680"/>
    </source>
</evidence>
<dbReference type="PROSITE" id="PS51257">
    <property type="entry name" value="PROKAR_LIPOPROTEIN"/>
    <property type="match status" value="1"/>
</dbReference>
<dbReference type="InterPro" id="IPR037401">
    <property type="entry name" value="SnoaL-like"/>
</dbReference>
<keyword evidence="3" id="KW-1185">Reference proteome</keyword>
<accession>A0A926NRL0</accession>
<protein>
    <submittedName>
        <fullName evidence="2">Nuclear transport factor 2 family protein</fullName>
    </submittedName>
</protein>
<organism evidence="2 3">
    <name type="scientific">Mucilaginibacter glaciei</name>
    <dbReference type="NCBI Taxonomy" id="2772109"/>
    <lineage>
        <taxon>Bacteria</taxon>
        <taxon>Pseudomonadati</taxon>
        <taxon>Bacteroidota</taxon>
        <taxon>Sphingobacteriia</taxon>
        <taxon>Sphingobacteriales</taxon>
        <taxon>Sphingobacteriaceae</taxon>
        <taxon>Mucilaginibacter</taxon>
    </lineage>
</organism>
<dbReference type="EMBL" id="JACWMX010000007">
    <property type="protein sequence ID" value="MBD1394741.1"/>
    <property type="molecule type" value="Genomic_DNA"/>
</dbReference>
<proteinExistence type="predicted"/>
<gene>
    <name evidence="2" type="ORF">IDJ76_16660</name>
</gene>
<dbReference type="Pfam" id="PF12680">
    <property type="entry name" value="SnoaL_2"/>
    <property type="match status" value="1"/>
</dbReference>
<evidence type="ECO:0000313" key="3">
    <source>
        <dbReference type="Proteomes" id="UP000619078"/>
    </source>
</evidence>
<sequence>MTFSNRLILFSALSLTTLGGCNSEPADNKPDPKAATQQVINEHFQMLNAHDLKGLSTQYEVKAHITTPDFYGVAFGPQGADQIFHESFYLSPDAKYLVDNTIVNDSTAVVEYDVVGLKESHDSPIRYDLRNCSVFKIKNNKIVSEATYSNPKIYHTK</sequence>
<evidence type="ECO:0000313" key="2">
    <source>
        <dbReference type="EMBL" id="MBD1394741.1"/>
    </source>
</evidence>
<dbReference type="SUPFAM" id="SSF54427">
    <property type="entry name" value="NTF2-like"/>
    <property type="match status" value="1"/>
</dbReference>
<feature type="domain" description="SnoaL-like" evidence="1">
    <location>
        <begin position="41"/>
        <end position="144"/>
    </location>
</feature>
<dbReference type="InterPro" id="IPR032710">
    <property type="entry name" value="NTF2-like_dom_sf"/>
</dbReference>
<dbReference type="AlphaFoldDB" id="A0A926NRL0"/>
<comment type="caution">
    <text evidence="2">The sequence shown here is derived from an EMBL/GenBank/DDBJ whole genome shotgun (WGS) entry which is preliminary data.</text>
</comment>
<reference evidence="2" key="1">
    <citation type="submission" date="2020-09" db="EMBL/GenBank/DDBJ databases">
        <title>Novel species of Mucilaginibacter isolated from a glacier on the Tibetan Plateau.</title>
        <authorList>
            <person name="Liu Q."/>
            <person name="Xin Y.-H."/>
        </authorList>
    </citation>
    <scope>NUCLEOTIDE SEQUENCE</scope>
    <source>
        <strain evidence="2">ZB1P21</strain>
    </source>
</reference>